<name>A0A150H943_9MICO</name>
<feature type="domain" description="Chorismate-utilising enzyme C-terminal" evidence="2">
    <location>
        <begin position="175"/>
        <end position="434"/>
    </location>
</feature>
<dbReference type="InterPro" id="IPR005801">
    <property type="entry name" value="ADC_synthase"/>
</dbReference>
<evidence type="ECO:0000313" key="4">
    <source>
        <dbReference type="Proteomes" id="UP000243589"/>
    </source>
</evidence>
<accession>A0A150H943</accession>
<dbReference type="Gene3D" id="3.60.120.10">
    <property type="entry name" value="Anthranilate synthase"/>
    <property type="match status" value="1"/>
</dbReference>
<dbReference type="PANTHER" id="PTHR42839">
    <property type="entry name" value="ISOCHORISMATE SYNTHASE ENTC"/>
    <property type="match status" value="1"/>
</dbReference>
<dbReference type="InterPro" id="IPR015890">
    <property type="entry name" value="Chorismate_C"/>
</dbReference>
<dbReference type="PANTHER" id="PTHR42839:SF2">
    <property type="entry name" value="ISOCHORISMATE SYNTHASE ENTC"/>
    <property type="match status" value="1"/>
</dbReference>
<dbReference type="Proteomes" id="UP000243589">
    <property type="component" value="Unassembled WGS sequence"/>
</dbReference>
<proteinExistence type="predicted"/>
<dbReference type="PATRIC" id="fig|479117.4.peg.1587"/>
<feature type="coiled-coil region" evidence="1">
    <location>
        <begin position="258"/>
        <end position="285"/>
    </location>
</feature>
<dbReference type="RefSeq" id="WP_062022118.1">
    <property type="nucleotide sequence ID" value="NZ_LQQC01000010.1"/>
</dbReference>
<evidence type="ECO:0000259" key="2">
    <source>
        <dbReference type="Pfam" id="PF00425"/>
    </source>
</evidence>
<dbReference type="EMBL" id="LQQC01000010">
    <property type="protein sequence ID" value="KXZ58551.1"/>
    <property type="molecule type" value="Genomic_DNA"/>
</dbReference>
<dbReference type="EC" id="5.4.4.2" evidence="3"/>
<reference evidence="3 4" key="1">
    <citation type="submission" date="2016-01" db="EMBL/GenBank/DDBJ databases">
        <title>Use of Whole Genome Sequencing to ascertain that Brevibacterium massiliense (Roux, Raoult 2009) is a later heterotypic synonym of Brevibacterium ravenspurgense (Mages 2008).</title>
        <authorList>
            <person name="Bernier A.-M."/>
            <person name="Burdz T."/>
            <person name="Huynh C."/>
            <person name="Pachecho A.L."/>
            <person name="Wiebe D."/>
            <person name="Bonner C."/>
            <person name="Bernard K."/>
        </authorList>
    </citation>
    <scope>NUCLEOTIDE SEQUENCE [LARGE SCALE GENOMIC DNA]</scope>
    <source>
        <strain evidence="3 4">CCUG56047</strain>
    </source>
</reference>
<dbReference type="Pfam" id="PF00425">
    <property type="entry name" value="Chorismate_bind"/>
    <property type="match status" value="1"/>
</dbReference>
<evidence type="ECO:0000313" key="3">
    <source>
        <dbReference type="EMBL" id="KXZ58551.1"/>
    </source>
</evidence>
<dbReference type="GO" id="GO:0008909">
    <property type="term" value="F:isochorismate synthase activity"/>
    <property type="evidence" value="ECO:0007669"/>
    <property type="project" value="UniProtKB-EC"/>
</dbReference>
<keyword evidence="4" id="KW-1185">Reference proteome</keyword>
<keyword evidence="3" id="KW-0413">Isomerase</keyword>
<organism evidence="3 4">
    <name type="scientific">Brevibacterium ravenspurgense</name>
    <dbReference type="NCBI Taxonomy" id="479117"/>
    <lineage>
        <taxon>Bacteria</taxon>
        <taxon>Bacillati</taxon>
        <taxon>Actinomycetota</taxon>
        <taxon>Actinomycetes</taxon>
        <taxon>Micrococcales</taxon>
        <taxon>Brevibacteriaceae</taxon>
        <taxon>Brevibacterium</taxon>
    </lineage>
</organism>
<sequence>MLSDSVSLRVRSWFIDGVDPHAPAPFAHGLPSTVHEFLAQLPQDTFNCWVRGHSGLVGFGRVARLRATGGETVEGRTRFDQLSQQWRAVAQRALVEDSVNLPGSGLVGFTAISFTDDSDTDSVIDIPRFIMGRRHERVWLTSISQEGSADDDFTLEAAALTPVTGASLHDGHISQEQHIRNVSEAVKLMRAPGSQFKKIVVARDAVVDTEHDIDVRAVLGALNAAYPATWTFNVAGLIGATPELLVGVQDGVVRSRVLAGTYQVRDDAQAELAQARQQLAGAKDSQEHVYATRSLEECLRPYSSDLHVDEQPYLLTLPNVIHLASDAHGTLDSPSGRPEDRPSIIDLAKSIHPTAAVGGVPRNEAMREIARIERADRGRYAGPVGWIDGAGNGQLGIALRCGQLESRTRIRLWAGGGIMPDSDPQSELAESWAKLGPMLQAHGLSRP</sequence>
<keyword evidence="1" id="KW-0175">Coiled coil</keyword>
<evidence type="ECO:0000256" key="1">
    <source>
        <dbReference type="SAM" id="Coils"/>
    </source>
</evidence>
<comment type="caution">
    <text evidence="3">The sequence shown here is derived from an EMBL/GenBank/DDBJ whole genome shotgun (WGS) entry which is preliminary data.</text>
</comment>
<protein>
    <submittedName>
        <fullName evidence="3">Isochorismate synthase EntC</fullName>
        <ecNumber evidence="3">5.4.4.2</ecNumber>
    </submittedName>
</protein>
<dbReference type="AlphaFoldDB" id="A0A150H943"/>
<gene>
    <name evidence="3" type="primary">entC</name>
    <name evidence="3" type="ORF">Bravens_01600</name>
</gene>
<dbReference type="SUPFAM" id="SSF56322">
    <property type="entry name" value="ADC synthase"/>
    <property type="match status" value="1"/>
</dbReference>